<dbReference type="Proteomes" id="UP000038487">
    <property type="component" value="Unassembled WGS sequence"/>
</dbReference>
<proteinExistence type="predicted"/>
<sequence length="66" mass="7438">MATTTTETNADVPPHAAGRELFDAACEVMQPGKGWEECDRWVRDMWDREAARGITLADVREANEQM</sequence>
<name>A0AB33T592_9MYCO</name>
<comment type="caution">
    <text evidence="1">The sequence shown here is derived from an EMBL/GenBank/DDBJ whole genome shotgun (WGS) entry which is preliminary data.</text>
</comment>
<protein>
    <submittedName>
        <fullName evidence="1">Uncharacterized protein</fullName>
    </submittedName>
</protein>
<reference evidence="1 2" key="1">
    <citation type="submission" date="2015-03" db="EMBL/GenBank/DDBJ databases">
        <authorList>
            <consortium name="Pathogen Informatics"/>
            <person name="Murphy D."/>
        </authorList>
    </citation>
    <scope>NUCLEOTIDE SEQUENCE [LARGE SCALE GENOMIC DNA]</scope>
    <source>
        <strain evidence="1 2">PAP036</strain>
    </source>
</reference>
<gene>
    <name evidence="1" type="ORF">ERS075527_03919</name>
</gene>
<evidence type="ECO:0000313" key="1">
    <source>
        <dbReference type="EMBL" id="CPT52566.1"/>
    </source>
</evidence>
<accession>A0AB33T592</accession>
<organism evidence="1 2">
    <name type="scientific">Mycobacteroides abscessus</name>
    <dbReference type="NCBI Taxonomy" id="36809"/>
    <lineage>
        <taxon>Bacteria</taxon>
        <taxon>Bacillati</taxon>
        <taxon>Actinomycetota</taxon>
        <taxon>Actinomycetes</taxon>
        <taxon>Mycobacteriales</taxon>
        <taxon>Mycobacteriaceae</taxon>
        <taxon>Mycobacteroides</taxon>
    </lineage>
</organism>
<dbReference type="EMBL" id="CSUW01000009">
    <property type="protein sequence ID" value="CPT52566.1"/>
    <property type="molecule type" value="Genomic_DNA"/>
</dbReference>
<dbReference type="AlphaFoldDB" id="A0AB33T592"/>
<evidence type="ECO:0000313" key="2">
    <source>
        <dbReference type="Proteomes" id="UP000038487"/>
    </source>
</evidence>